<dbReference type="InterPro" id="IPR019606">
    <property type="entry name" value="GerMN"/>
</dbReference>
<evidence type="ECO:0000256" key="1">
    <source>
        <dbReference type="SAM" id="MobiDB-lite"/>
    </source>
</evidence>
<dbReference type="Pfam" id="PF10646">
    <property type="entry name" value="Germane"/>
    <property type="match status" value="1"/>
</dbReference>
<reference evidence="5" key="1">
    <citation type="submission" date="2016-10" db="EMBL/GenBank/DDBJ databases">
        <authorList>
            <person name="Varghese N."/>
            <person name="Submissions S."/>
        </authorList>
    </citation>
    <scope>NUCLEOTIDE SEQUENCE [LARGE SCALE GENOMIC DNA]</scope>
    <source>
        <strain evidence="5">DSM 44437</strain>
    </source>
</reference>
<gene>
    <name evidence="4" type="ORF">SAMN04488000_11131</name>
</gene>
<evidence type="ECO:0000259" key="2">
    <source>
        <dbReference type="Pfam" id="PF10646"/>
    </source>
</evidence>
<feature type="domain" description="Bacterial spore germination immunoglobulin-like" evidence="3">
    <location>
        <begin position="268"/>
        <end position="350"/>
    </location>
</feature>
<dbReference type="InterPro" id="IPR018911">
    <property type="entry name" value="Gmad2_Ig-like_dom"/>
</dbReference>
<sequence>MTRRTRIVIAATAAVLVVAALVAVVITTRRDRSEPAAPTSTTATPAPSSPSRETTNLVVYFHRGAPGDPREVVAVPRSVPKTAAVATAALNALLPGPTEAERGTGHWSMFGPGTARSLRSVRVADGVAYADFQDFRAAVPNASSSFGSAALLAELDTTLKQFPTVKSTVYSFGGDVPAFYHWLQLPAPGLGDEADAVAQARLFLVQVAGMGVVFGGPFRRTGNGQAELTCYPAHPDDDTRPVTTLPTVVSLQRSGDRWVVTGTRAEAIQVDAPKGGDVVRSPVAVSGKAHVFEGTVSVRVLTGKGAVEIGRGFVTGGGDVPRPFSGRIGFAQPNGGDGWVLFQEESAANGDIVLTTAVPVRFAGVPEPSATVQS</sequence>
<keyword evidence="5" id="KW-1185">Reference proteome</keyword>
<feature type="region of interest" description="Disordered" evidence="1">
    <location>
        <begin position="30"/>
        <end position="53"/>
    </location>
</feature>
<organism evidence="4 5">
    <name type="scientific">Lentzea albida</name>
    <dbReference type="NCBI Taxonomy" id="65499"/>
    <lineage>
        <taxon>Bacteria</taxon>
        <taxon>Bacillati</taxon>
        <taxon>Actinomycetota</taxon>
        <taxon>Actinomycetes</taxon>
        <taxon>Pseudonocardiales</taxon>
        <taxon>Pseudonocardiaceae</taxon>
        <taxon>Lentzea</taxon>
    </lineage>
</organism>
<proteinExistence type="predicted"/>
<dbReference type="Proteomes" id="UP000199503">
    <property type="component" value="Unassembled WGS sequence"/>
</dbReference>
<dbReference type="EMBL" id="FOFV01000011">
    <property type="protein sequence ID" value="SER70024.1"/>
    <property type="molecule type" value="Genomic_DNA"/>
</dbReference>
<feature type="domain" description="GerMN" evidence="2">
    <location>
        <begin position="59"/>
        <end position="167"/>
    </location>
</feature>
<accession>A0A1H9RBD6</accession>
<evidence type="ECO:0000259" key="3">
    <source>
        <dbReference type="Pfam" id="PF10648"/>
    </source>
</evidence>
<dbReference type="STRING" id="65499.SAMN04488000_11131"/>
<dbReference type="RefSeq" id="WP_143091701.1">
    <property type="nucleotide sequence ID" value="NZ_FOFV01000011.1"/>
</dbReference>
<dbReference type="AlphaFoldDB" id="A0A1H9RBD6"/>
<name>A0A1H9RBD6_9PSEU</name>
<protein>
    <submittedName>
        <fullName evidence="4">Sporulation and spore germination</fullName>
    </submittedName>
</protein>
<dbReference type="OrthoDB" id="9255860at2"/>
<feature type="compositionally biased region" description="Low complexity" evidence="1">
    <location>
        <begin position="35"/>
        <end position="53"/>
    </location>
</feature>
<evidence type="ECO:0000313" key="4">
    <source>
        <dbReference type="EMBL" id="SER70024.1"/>
    </source>
</evidence>
<evidence type="ECO:0000313" key="5">
    <source>
        <dbReference type="Proteomes" id="UP000199503"/>
    </source>
</evidence>
<dbReference type="Pfam" id="PF10648">
    <property type="entry name" value="Gmad2"/>
    <property type="match status" value="1"/>
</dbReference>